<organism evidence="2 3">
    <name type="scientific">Cupriavidus taiwanensis</name>
    <dbReference type="NCBI Taxonomy" id="164546"/>
    <lineage>
        <taxon>Bacteria</taxon>
        <taxon>Pseudomonadati</taxon>
        <taxon>Pseudomonadota</taxon>
        <taxon>Betaproteobacteria</taxon>
        <taxon>Burkholderiales</taxon>
        <taxon>Burkholderiaceae</taxon>
        <taxon>Cupriavidus</taxon>
    </lineage>
</organism>
<sequence>MRRAVNVDESKRLRQGTCPNARRKLVPLKFGCPITAQPDTGSGRAAHAKEASAEKKGEDVEDVEFKEAGAKQ</sequence>
<protein>
    <submittedName>
        <fullName evidence="2">Uncharacterized protein</fullName>
    </submittedName>
</protein>
<feature type="region of interest" description="Disordered" evidence="1">
    <location>
        <begin position="36"/>
        <end position="72"/>
    </location>
</feature>
<geneLocation type="plasmid" evidence="3">
    <name>cbm2636_mp</name>
</geneLocation>
<accession>A0A9Q7UTI3</accession>
<dbReference type="Proteomes" id="UP000254259">
    <property type="component" value="Plasmid CBM2636_mp"/>
</dbReference>
<name>A0A9Q7UTI3_9BURK</name>
<evidence type="ECO:0000256" key="1">
    <source>
        <dbReference type="SAM" id="MobiDB-lite"/>
    </source>
</evidence>
<dbReference type="AlphaFoldDB" id="A0A9Q7UTI3"/>
<reference evidence="2 3" key="1">
    <citation type="submission" date="2018-01" db="EMBL/GenBank/DDBJ databases">
        <authorList>
            <person name="Clerissi C."/>
        </authorList>
    </citation>
    <scope>NUCLEOTIDE SEQUENCE [LARGE SCALE GENOMIC DNA]</scope>
    <source>
        <strain evidence="2">Cupriavidus taiwanensis SWF 66322</strain>
        <plasmid evidence="3">cbm2636_mp</plasmid>
    </source>
</reference>
<proteinExistence type="predicted"/>
<feature type="compositionally biased region" description="Basic and acidic residues" evidence="1">
    <location>
        <begin position="47"/>
        <end position="72"/>
    </location>
</feature>
<evidence type="ECO:0000313" key="2">
    <source>
        <dbReference type="EMBL" id="SPD66964.1"/>
    </source>
</evidence>
<evidence type="ECO:0000313" key="3">
    <source>
        <dbReference type="Proteomes" id="UP000254259"/>
    </source>
</evidence>
<keyword evidence="2" id="KW-0614">Plasmid</keyword>
<gene>
    <name evidence="2" type="ORF">CBM2636_MP10600</name>
</gene>
<dbReference type="EMBL" id="LT984814">
    <property type="protein sequence ID" value="SPD66964.1"/>
    <property type="molecule type" value="Genomic_DNA"/>
</dbReference>